<organism evidence="3 4">
    <name type="scientific">Meganyctiphanes norvegica</name>
    <name type="common">Northern krill</name>
    <name type="synonym">Thysanopoda norvegica</name>
    <dbReference type="NCBI Taxonomy" id="48144"/>
    <lineage>
        <taxon>Eukaryota</taxon>
        <taxon>Metazoa</taxon>
        <taxon>Ecdysozoa</taxon>
        <taxon>Arthropoda</taxon>
        <taxon>Crustacea</taxon>
        <taxon>Multicrustacea</taxon>
        <taxon>Malacostraca</taxon>
        <taxon>Eumalacostraca</taxon>
        <taxon>Eucarida</taxon>
        <taxon>Euphausiacea</taxon>
        <taxon>Euphausiidae</taxon>
        <taxon>Meganyctiphanes</taxon>
    </lineage>
</organism>
<proteinExistence type="predicted"/>
<comment type="caution">
    <text evidence="3">The sequence shown here is derived from an EMBL/GenBank/DDBJ whole genome shotgun (WGS) entry which is preliminary data.</text>
</comment>
<dbReference type="Proteomes" id="UP001497623">
    <property type="component" value="Unassembled WGS sequence"/>
</dbReference>
<feature type="transmembrane region" description="Helical" evidence="2">
    <location>
        <begin position="6"/>
        <end position="28"/>
    </location>
</feature>
<keyword evidence="2" id="KW-1133">Transmembrane helix</keyword>
<feature type="compositionally biased region" description="Basic residues" evidence="1">
    <location>
        <begin position="89"/>
        <end position="106"/>
    </location>
</feature>
<evidence type="ECO:0000256" key="1">
    <source>
        <dbReference type="SAM" id="MobiDB-lite"/>
    </source>
</evidence>
<evidence type="ECO:0000313" key="3">
    <source>
        <dbReference type="EMBL" id="CAL4218673.1"/>
    </source>
</evidence>
<accession>A0AAV2SNG3</accession>
<keyword evidence="2" id="KW-0472">Membrane</keyword>
<sequence length="106" mass="11908">MQVARLHWAPCMVLLGVVILLAVIITITTHNVRVMTSRSRSDLDTKDTAAESVKRVIQKIPHRKNSVDHIPMTSSSKSSTLTKETVMAPKKRVKQKIPHRKNSVDD</sequence>
<protein>
    <recommendedName>
        <fullName evidence="5">Transmembrane protein</fullName>
    </recommendedName>
</protein>
<feature type="region of interest" description="Disordered" evidence="1">
    <location>
        <begin position="65"/>
        <end position="106"/>
    </location>
</feature>
<keyword evidence="2" id="KW-0812">Transmembrane</keyword>
<name>A0AAV2SNG3_MEGNR</name>
<feature type="non-terminal residue" evidence="3">
    <location>
        <position position="106"/>
    </location>
</feature>
<dbReference type="AlphaFoldDB" id="A0AAV2SNG3"/>
<feature type="compositionally biased region" description="Low complexity" evidence="1">
    <location>
        <begin position="73"/>
        <end position="85"/>
    </location>
</feature>
<evidence type="ECO:0000256" key="2">
    <source>
        <dbReference type="SAM" id="Phobius"/>
    </source>
</evidence>
<evidence type="ECO:0000313" key="4">
    <source>
        <dbReference type="Proteomes" id="UP001497623"/>
    </source>
</evidence>
<gene>
    <name evidence="3" type="ORF">MNOR_LOCUS38932</name>
</gene>
<dbReference type="EMBL" id="CAXKWB010094183">
    <property type="protein sequence ID" value="CAL4218673.1"/>
    <property type="molecule type" value="Genomic_DNA"/>
</dbReference>
<reference evidence="3 4" key="1">
    <citation type="submission" date="2024-05" db="EMBL/GenBank/DDBJ databases">
        <authorList>
            <person name="Wallberg A."/>
        </authorList>
    </citation>
    <scope>NUCLEOTIDE SEQUENCE [LARGE SCALE GENOMIC DNA]</scope>
</reference>
<evidence type="ECO:0008006" key="5">
    <source>
        <dbReference type="Google" id="ProtNLM"/>
    </source>
</evidence>
<keyword evidence="4" id="KW-1185">Reference proteome</keyword>